<keyword evidence="1" id="KW-0472">Membrane</keyword>
<evidence type="ECO:0008006" key="4">
    <source>
        <dbReference type="Google" id="ProtNLM"/>
    </source>
</evidence>
<evidence type="ECO:0000256" key="1">
    <source>
        <dbReference type="SAM" id="Phobius"/>
    </source>
</evidence>
<evidence type="ECO:0000313" key="3">
    <source>
        <dbReference type="Proteomes" id="UP001476798"/>
    </source>
</evidence>
<evidence type="ECO:0000313" key="2">
    <source>
        <dbReference type="EMBL" id="MEQ2157292.1"/>
    </source>
</evidence>
<keyword evidence="3" id="KW-1185">Reference proteome</keyword>
<proteinExistence type="predicted"/>
<comment type="caution">
    <text evidence="2">The sequence shown here is derived from an EMBL/GenBank/DDBJ whole genome shotgun (WGS) entry which is preliminary data.</text>
</comment>
<feature type="transmembrane region" description="Helical" evidence="1">
    <location>
        <begin position="95"/>
        <end position="116"/>
    </location>
</feature>
<keyword evidence="1" id="KW-0812">Transmembrane</keyword>
<accession>A0ABV0MDV4</accession>
<feature type="non-terminal residue" evidence="2">
    <location>
        <position position="1"/>
    </location>
</feature>
<dbReference type="EMBL" id="JAHRIO010000010">
    <property type="protein sequence ID" value="MEQ2157292.1"/>
    <property type="molecule type" value="Genomic_DNA"/>
</dbReference>
<dbReference type="Proteomes" id="UP001476798">
    <property type="component" value="Unassembled WGS sequence"/>
</dbReference>
<sequence>TAKTDPEGENLTLTCLLTCAKECEENFNLTWSGSSQEGWQGKLLNVNNTLISELLFPVWPVSSDEITCSVYREGSLMASKSWHSVKSLQTRSWVLALRLCILIGAAAVGFCTFMMWKHNNNAET</sequence>
<organism evidence="2 3">
    <name type="scientific">Goodea atripinnis</name>
    <dbReference type="NCBI Taxonomy" id="208336"/>
    <lineage>
        <taxon>Eukaryota</taxon>
        <taxon>Metazoa</taxon>
        <taxon>Chordata</taxon>
        <taxon>Craniata</taxon>
        <taxon>Vertebrata</taxon>
        <taxon>Euteleostomi</taxon>
        <taxon>Actinopterygii</taxon>
        <taxon>Neopterygii</taxon>
        <taxon>Teleostei</taxon>
        <taxon>Neoteleostei</taxon>
        <taxon>Acanthomorphata</taxon>
        <taxon>Ovalentaria</taxon>
        <taxon>Atherinomorphae</taxon>
        <taxon>Cyprinodontiformes</taxon>
        <taxon>Goodeidae</taxon>
        <taxon>Goodea</taxon>
    </lineage>
</organism>
<gene>
    <name evidence="2" type="ORF">GOODEAATRI_000375</name>
</gene>
<reference evidence="2 3" key="1">
    <citation type="submission" date="2021-06" db="EMBL/GenBank/DDBJ databases">
        <authorList>
            <person name="Palmer J.M."/>
        </authorList>
    </citation>
    <scope>NUCLEOTIDE SEQUENCE [LARGE SCALE GENOMIC DNA]</scope>
    <source>
        <strain evidence="2 3">GA_2019</strain>
        <tissue evidence="2">Muscle</tissue>
    </source>
</reference>
<protein>
    <recommendedName>
        <fullName evidence="4">Ig-like domain-containing protein</fullName>
    </recommendedName>
</protein>
<keyword evidence="1" id="KW-1133">Transmembrane helix</keyword>
<name>A0ABV0MDV4_9TELE</name>